<keyword evidence="2" id="KW-1185">Reference proteome</keyword>
<evidence type="ECO:0000313" key="1">
    <source>
        <dbReference type="EMBL" id="MBW0562017.1"/>
    </source>
</evidence>
<sequence length="95" mass="10881">METCAVSKLEDWKELPVEKGPSSRNQEILEEHPHQVFKEEEIMESEDKRETKVELAPVNTENIKAKPKEINLTVITTSERENGNNGNKITQAINH</sequence>
<dbReference type="EMBL" id="AVOT02071858">
    <property type="protein sequence ID" value="MBW0562017.1"/>
    <property type="molecule type" value="Genomic_DNA"/>
</dbReference>
<proteinExistence type="predicted"/>
<reference evidence="1" key="1">
    <citation type="submission" date="2021-03" db="EMBL/GenBank/DDBJ databases">
        <title>Draft genome sequence of rust myrtle Austropuccinia psidii MF-1, a brazilian biotype.</title>
        <authorList>
            <person name="Quecine M.C."/>
            <person name="Pachon D.M.R."/>
            <person name="Bonatelli M.L."/>
            <person name="Correr F.H."/>
            <person name="Franceschini L.M."/>
            <person name="Leite T.F."/>
            <person name="Margarido G.R.A."/>
            <person name="Almeida C.A."/>
            <person name="Ferrarezi J.A."/>
            <person name="Labate C.A."/>
        </authorList>
    </citation>
    <scope>NUCLEOTIDE SEQUENCE</scope>
    <source>
        <strain evidence="1">MF-1</strain>
    </source>
</reference>
<protein>
    <submittedName>
        <fullName evidence="1">Uncharacterized protein</fullName>
    </submittedName>
</protein>
<dbReference type="AlphaFoldDB" id="A0A9Q3JGK0"/>
<accession>A0A9Q3JGK0</accession>
<dbReference type="Proteomes" id="UP000765509">
    <property type="component" value="Unassembled WGS sequence"/>
</dbReference>
<organism evidence="1 2">
    <name type="scientific">Austropuccinia psidii MF-1</name>
    <dbReference type="NCBI Taxonomy" id="1389203"/>
    <lineage>
        <taxon>Eukaryota</taxon>
        <taxon>Fungi</taxon>
        <taxon>Dikarya</taxon>
        <taxon>Basidiomycota</taxon>
        <taxon>Pucciniomycotina</taxon>
        <taxon>Pucciniomycetes</taxon>
        <taxon>Pucciniales</taxon>
        <taxon>Sphaerophragmiaceae</taxon>
        <taxon>Austropuccinia</taxon>
    </lineage>
</organism>
<comment type="caution">
    <text evidence="1">The sequence shown here is derived from an EMBL/GenBank/DDBJ whole genome shotgun (WGS) entry which is preliminary data.</text>
</comment>
<name>A0A9Q3JGK0_9BASI</name>
<evidence type="ECO:0000313" key="2">
    <source>
        <dbReference type="Proteomes" id="UP000765509"/>
    </source>
</evidence>
<gene>
    <name evidence="1" type="ORF">O181_101732</name>
</gene>